<dbReference type="EC" id="3.4.16.-" evidence="15"/>
<keyword evidence="19" id="KW-1185">Reference proteome</keyword>
<evidence type="ECO:0000256" key="9">
    <source>
        <dbReference type="ARBA" id="ARBA00022801"/>
    </source>
</evidence>
<keyword evidence="7" id="KW-0053">Apoptosis</keyword>
<comment type="subcellular location">
    <subcellularLocation>
        <location evidence="2">Golgi apparatus</location>
        <location evidence="2">trans-Golgi network membrane</location>
        <topology evidence="2">Single-pass type I membrane protein</topology>
    </subcellularLocation>
</comment>
<dbReference type="Gene3D" id="3.40.50.1820">
    <property type="entry name" value="alpha/beta hydrolase"/>
    <property type="match status" value="1"/>
</dbReference>
<dbReference type="PANTHER" id="PTHR11802:SF190">
    <property type="entry name" value="PHEROMONE-PROCESSING CARBOXYPEPTIDASE KEX1"/>
    <property type="match status" value="1"/>
</dbReference>
<evidence type="ECO:0000256" key="7">
    <source>
        <dbReference type="ARBA" id="ARBA00022703"/>
    </source>
</evidence>
<dbReference type="PROSITE" id="PS00560">
    <property type="entry name" value="CARBOXYPEPT_SER_HIS"/>
    <property type="match status" value="1"/>
</dbReference>
<gene>
    <name evidence="18" type="ORF">INT46_010561</name>
</gene>
<keyword evidence="6 17" id="KW-0812">Transmembrane</keyword>
<evidence type="ECO:0000256" key="8">
    <source>
        <dbReference type="ARBA" id="ARBA00022729"/>
    </source>
</evidence>
<organism evidence="18 19">
    <name type="scientific">Mucor plumbeus</name>
    <dbReference type="NCBI Taxonomy" id="97098"/>
    <lineage>
        <taxon>Eukaryota</taxon>
        <taxon>Fungi</taxon>
        <taxon>Fungi incertae sedis</taxon>
        <taxon>Mucoromycota</taxon>
        <taxon>Mucoromycotina</taxon>
        <taxon>Mucoromycetes</taxon>
        <taxon>Mucorales</taxon>
        <taxon>Mucorineae</taxon>
        <taxon>Mucoraceae</taxon>
        <taxon>Mucor</taxon>
    </lineage>
</organism>
<proteinExistence type="inferred from homology"/>
<evidence type="ECO:0000256" key="3">
    <source>
        <dbReference type="ARBA" id="ARBA00009431"/>
    </source>
</evidence>
<feature type="chain" id="PRO_5034860320" description="Carboxypeptidase" evidence="15">
    <location>
        <begin position="20"/>
        <end position="660"/>
    </location>
</feature>
<feature type="transmembrane region" description="Helical" evidence="17">
    <location>
        <begin position="514"/>
        <end position="537"/>
    </location>
</feature>
<keyword evidence="8 15" id="KW-0732">Signal</keyword>
<evidence type="ECO:0000256" key="16">
    <source>
        <dbReference type="SAM" id="MobiDB-lite"/>
    </source>
</evidence>
<keyword evidence="10 17" id="KW-1133">Transmembrane helix</keyword>
<dbReference type="InterPro" id="IPR029058">
    <property type="entry name" value="AB_hydrolase_fold"/>
</dbReference>
<keyword evidence="4 15" id="KW-0121">Carboxypeptidase</keyword>
<feature type="signal peptide" evidence="15">
    <location>
        <begin position="1"/>
        <end position="19"/>
    </location>
</feature>
<evidence type="ECO:0000256" key="6">
    <source>
        <dbReference type="ARBA" id="ARBA00022692"/>
    </source>
</evidence>
<dbReference type="GO" id="GO:0006915">
    <property type="term" value="P:apoptotic process"/>
    <property type="evidence" value="ECO:0007669"/>
    <property type="project" value="UniProtKB-KW"/>
</dbReference>
<evidence type="ECO:0000256" key="14">
    <source>
        <dbReference type="ARBA" id="ARBA00037042"/>
    </source>
</evidence>
<evidence type="ECO:0000256" key="10">
    <source>
        <dbReference type="ARBA" id="ARBA00022989"/>
    </source>
</evidence>
<dbReference type="FunFam" id="3.40.50.1820:FF:000121">
    <property type="entry name" value="Carboxypeptidase D"/>
    <property type="match status" value="1"/>
</dbReference>
<feature type="region of interest" description="Disordered" evidence="16">
    <location>
        <begin position="456"/>
        <end position="503"/>
    </location>
</feature>
<evidence type="ECO:0000256" key="5">
    <source>
        <dbReference type="ARBA" id="ARBA00022670"/>
    </source>
</evidence>
<accession>A0A8H7QFH5</accession>
<dbReference type="GO" id="GO:0005802">
    <property type="term" value="C:trans-Golgi network"/>
    <property type="evidence" value="ECO:0007669"/>
    <property type="project" value="TreeGrafter"/>
</dbReference>
<protein>
    <recommendedName>
        <fullName evidence="15">Carboxypeptidase</fullName>
        <ecNumber evidence="15">3.4.16.-</ecNumber>
    </recommendedName>
</protein>
<dbReference type="AlphaFoldDB" id="A0A8H7QFH5"/>
<evidence type="ECO:0000256" key="13">
    <source>
        <dbReference type="ARBA" id="ARBA00023180"/>
    </source>
</evidence>
<evidence type="ECO:0000256" key="12">
    <source>
        <dbReference type="ARBA" id="ARBA00023136"/>
    </source>
</evidence>
<dbReference type="InterPro" id="IPR033124">
    <property type="entry name" value="Ser_caboxypep_his_AS"/>
</dbReference>
<keyword evidence="12 17" id="KW-0472">Membrane</keyword>
<sequence length="660" mass="74842">MRSILYGLLAFSSISLLSAQKAEDYKVTSLPGIDIDTLNFTQYAGHIEISSETNANLFFWMIENEIKSDTEKLIIWLNGGPGCSSMDGLFLENGPFRVNPDLSLTVNKGGWQNYATNVFVDQPVGTGFSFANTDSYMHNMSQITEEFITFVDNLFITFPHLAKQDFYIAGESYAGTYIPYFTSKLLELNKEHGEYNLKGIAIGNGWISAEHQYNAYYDFSVQNDLVEKDRLSIISAHLKTCQDDIKEKETIHVNSCERILTDVVDSSTHENKAGERKCINMYDIRSKEETYPECGLSWPYELDDVTKYLRLPEVKTAVHADKQMLGWKECTSLVSAELHGDQSEPAYYLLPGILQEIPVLLFSGEYDLICNYIGTEYLIGNMTWNGSKGFSKDTKKEVWKIDNKLAGYYTQERNLIYVLIKDGSHMVPYDRPIECLDMINRFIEVGDNIVKGKLSQVGDGTRPTTTTTTTITSKTSPTSSLTAPSSTNTEKDTKSEDDLEHGELVPEKDKWNQYYNWGTSTLVIVILFALVLCCCWCRNNKRPLASAADEFGGAPPREREGVNNKKNRLFGSIRNLFTYSKLSNANRRKFRLGDNDESNELDELVIETPMLFEAEDSDDVDDLHQHFAIDDDDENTDLDDFADFDDGETLTNTKKYKKKD</sequence>
<dbReference type="EMBL" id="JAEPRC010000782">
    <property type="protein sequence ID" value="KAG2191849.1"/>
    <property type="molecule type" value="Genomic_DNA"/>
</dbReference>
<dbReference type="GO" id="GO:0006508">
    <property type="term" value="P:proteolysis"/>
    <property type="evidence" value="ECO:0007669"/>
    <property type="project" value="UniProtKB-KW"/>
</dbReference>
<dbReference type="PROSITE" id="PS00131">
    <property type="entry name" value="CARBOXYPEPT_SER_SER"/>
    <property type="match status" value="1"/>
</dbReference>
<feature type="compositionally biased region" description="Low complexity" evidence="16">
    <location>
        <begin position="461"/>
        <end position="488"/>
    </location>
</feature>
<comment type="similarity">
    <text evidence="3 15">Belongs to the peptidase S10 family.</text>
</comment>
<evidence type="ECO:0000313" key="18">
    <source>
        <dbReference type="EMBL" id="KAG2191849.1"/>
    </source>
</evidence>
<dbReference type="PANTHER" id="PTHR11802">
    <property type="entry name" value="SERINE PROTEASE FAMILY S10 SERINE CARBOXYPEPTIDASE"/>
    <property type="match status" value="1"/>
</dbReference>
<feature type="compositionally biased region" description="Basic and acidic residues" evidence="16">
    <location>
        <begin position="489"/>
        <end position="503"/>
    </location>
</feature>
<dbReference type="Proteomes" id="UP000650833">
    <property type="component" value="Unassembled WGS sequence"/>
</dbReference>
<dbReference type="InterPro" id="IPR001563">
    <property type="entry name" value="Peptidase_S10"/>
</dbReference>
<dbReference type="Pfam" id="PF00450">
    <property type="entry name" value="Peptidase_S10"/>
    <property type="match status" value="1"/>
</dbReference>
<evidence type="ECO:0000256" key="15">
    <source>
        <dbReference type="RuleBase" id="RU361156"/>
    </source>
</evidence>
<dbReference type="OrthoDB" id="443318at2759"/>
<evidence type="ECO:0000313" key="19">
    <source>
        <dbReference type="Proteomes" id="UP000650833"/>
    </source>
</evidence>
<keyword evidence="9 15" id="KW-0378">Hydrolase</keyword>
<dbReference type="InterPro" id="IPR018202">
    <property type="entry name" value="Ser_caboxypep_ser_AS"/>
</dbReference>
<keyword evidence="5 15" id="KW-0645">Protease</keyword>
<comment type="function">
    <text evidence="14">Protease with a carboxypeptidase B-like function involved in the C-terminal processing of the lysine and arginine residues from protein precursors. Promotes cell fusion and is involved in the programmed cell death.</text>
</comment>
<keyword evidence="11" id="KW-0333">Golgi apparatus</keyword>
<evidence type="ECO:0000256" key="1">
    <source>
        <dbReference type="ARBA" id="ARBA00001003"/>
    </source>
</evidence>
<comment type="caution">
    <text evidence="18">The sequence shown here is derived from an EMBL/GenBank/DDBJ whole genome shotgun (WGS) entry which is preliminary data.</text>
</comment>
<comment type="catalytic activity">
    <reaction evidence="1">
        <text>Preferential release of a C-terminal arginine or lysine residue.</text>
        <dbReference type="EC" id="3.4.16.6"/>
    </reaction>
</comment>
<dbReference type="GO" id="GO:0004185">
    <property type="term" value="F:serine-type carboxypeptidase activity"/>
    <property type="evidence" value="ECO:0007669"/>
    <property type="project" value="UniProtKB-UniRule"/>
</dbReference>
<reference evidence="18" key="1">
    <citation type="submission" date="2020-12" db="EMBL/GenBank/DDBJ databases">
        <title>Metabolic potential, ecology and presence of endohyphal bacteria is reflected in genomic diversity of Mucoromycotina.</title>
        <authorList>
            <person name="Muszewska A."/>
            <person name="Okrasinska A."/>
            <person name="Steczkiewicz K."/>
            <person name="Drgas O."/>
            <person name="Orlowska M."/>
            <person name="Perlinska-Lenart U."/>
            <person name="Aleksandrzak-Piekarczyk T."/>
            <person name="Szatraj K."/>
            <person name="Zielenkiewicz U."/>
            <person name="Pilsyk S."/>
            <person name="Malc E."/>
            <person name="Mieczkowski P."/>
            <person name="Kruszewska J.S."/>
            <person name="Biernat P."/>
            <person name="Pawlowska J."/>
        </authorList>
    </citation>
    <scope>NUCLEOTIDE SEQUENCE</scope>
    <source>
        <strain evidence="18">CBS 226.32</strain>
    </source>
</reference>
<evidence type="ECO:0000256" key="2">
    <source>
        <dbReference type="ARBA" id="ARBA00004393"/>
    </source>
</evidence>
<dbReference type="SUPFAM" id="SSF53474">
    <property type="entry name" value="alpha/beta-Hydrolases"/>
    <property type="match status" value="1"/>
</dbReference>
<evidence type="ECO:0000256" key="17">
    <source>
        <dbReference type="SAM" id="Phobius"/>
    </source>
</evidence>
<keyword evidence="13" id="KW-0325">Glycoprotein</keyword>
<name>A0A8H7QFH5_9FUNG</name>
<dbReference type="PRINTS" id="PR00724">
    <property type="entry name" value="CRBOXYPTASEC"/>
</dbReference>
<evidence type="ECO:0000256" key="4">
    <source>
        <dbReference type="ARBA" id="ARBA00022645"/>
    </source>
</evidence>
<evidence type="ECO:0000256" key="11">
    <source>
        <dbReference type="ARBA" id="ARBA00023034"/>
    </source>
</evidence>